<dbReference type="Proteomes" id="UP000178040">
    <property type="component" value="Unassembled WGS sequence"/>
</dbReference>
<organism evidence="2 3">
    <name type="scientific">Candidatus Roizmanbacteria bacterium RIFCSPLOWO2_01_FULL_37_16</name>
    <dbReference type="NCBI Taxonomy" id="1802058"/>
    <lineage>
        <taxon>Bacteria</taxon>
        <taxon>Candidatus Roizmaniibacteriota</taxon>
    </lineage>
</organism>
<keyword evidence="1" id="KW-0812">Transmembrane</keyword>
<reference evidence="2 3" key="1">
    <citation type="journal article" date="2016" name="Nat. Commun.">
        <title>Thousands of microbial genomes shed light on interconnected biogeochemical processes in an aquifer system.</title>
        <authorList>
            <person name="Anantharaman K."/>
            <person name="Brown C.T."/>
            <person name="Hug L.A."/>
            <person name="Sharon I."/>
            <person name="Castelle C.J."/>
            <person name="Probst A.J."/>
            <person name="Thomas B.C."/>
            <person name="Singh A."/>
            <person name="Wilkins M.J."/>
            <person name="Karaoz U."/>
            <person name="Brodie E.L."/>
            <person name="Williams K.H."/>
            <person name="Hubbard S.S."/>
            <person name="Banfield J.F."/>
        </authorList>
    </citation>
    <scope>NUCLEOTIDE SEQUENCE [LARGE SCALE GENOMIC DNA]</scope>
</reference>
<evidence type="ECO:0000313" key="2">
    <source>
        <dbReference type="EMBL" id="OGK43383.1"/>
    </source>
</evidence>
<dbReference type="EMBL" id="MGAI01000052">
    <property type="protein sequence ID" value="OGK43383.1"/>
    <property type="molecule type" value="Genomic_DNA"/>
</dbReference>
<sequence>MDKRNFLARIILAFAFFLIVFVSSVSGNVNPPSFPSCLNPQGTVKASYNSGTHGVPGDATSYQGSDTVYSVSDNTLIQCLCTDSGEGIQTNWWKASSLTSQEVESLKTQGWVFIPDGSAWGLENTSYLAKNSKYACRGAGGAGEVLGLAATGNIKLIYTLIFIGLLSMMFGHLLKSRGSK</sequence>
<accession>A0A1F7IJ44</accession>
<gene>
    <name evidence="2" type="ORF">A3B40_00910</name>
</gene>
<keyword evidence="1" id="KW-0472">Membrane</keyword>
<proteinExistence type="predicted"/>
<evidence type="ECO:0000256" key="1">
    <source>
        <dbReference type="SAM" id="Phobius"/>
    </source>
</evidence>
<feature type="transmembrane region" description="Helical" evidence="1">
    <location>
        <begin position="156"/>
        <end position="174"/>
    </location>
</feature>
<protein>
    <submittedName>
        <fullName evidence="2">Uncharacterized protein</fullName>
    </submittedName>
</protein>
<dbReference type="AlphaFoldDB" id="A0A1F7IJ44"/>
<name>A0A1F7IJ44_9BACT</name>
<keyword evidence="1" id="KW-1133">Transmembrane helix</keyword>
<evidence type="ECO:0000313" key="3">
    <source>
        <dbReference type="Proteomes" id="UP000178040"/>
    </source>
</evidence>
<comment type="caution">
    <text evidence="2">The sequence shown here is derived from an EMBL/GenBank/DDBJ whole genome shotgun (WGS) entry which is preliminary data.</text>
</comment>